<evidence type="ECO:0000313" key="5">
    <source>
        <dbReference type="EMBL" id="GEL02752.1"/>
    </source>
</evidence>
<comment type="caution">
    <text evidence="5">The sequence shown here is derived from an EMBL/GenBank/DDBJ whole genome shotgun (WGS) entry which is preliminary data.</text>
</comment>
<evidence type="ECO:0000313" key="6">
    <source>
        <dbReference type="Proteomes" id="UP000321405"/>
    </source>
</evidence>
<dbReference type="CDD" id="cd01449">
    <property type="entry name" value="TST_Repeat_2"/>
    <property type="match status" value="1"/>
</dbReference>
<sequence length="289" mass="30762">MRTTIVSARDLASHPSWRIFDCSHDLADPEAGRAAYLSGHIPGALHARMETALSGPRTGENGRNPLPDPRVFAQWVAETGVGPDDQVVCYDRSGGIAAARLWWMLRWIGHDAVAVLDGGLTAWQAATLPLTAETPLSSSGSSYGSAPAPASGSLRLDLRPDVAVDRHFIAARLGSDEIRIVDARNAERFRGVNETLDPRGGHIPGALNRPYAHNLTPEGLFKPPGLLREEWLGILGPCRPDALIASCGSGLSACHNLLALEIAGLHGARLYAGSWSEWSALPDLPVEAG</sequence>
<dbReference type="Pfam" id="PF00581">
    <property type="entry name" value="Rhodanese"/>
    <property type="match status" value="2"/>
</dbReference>
<dbReference type="OrthoDB" id="9781034at2"/>
<dbReference type="PROSITE" id="PS00683">
    <property type="entry name" value="RHODANESE_2"/>
    <property type="match status" value="1"/>
</dbReference>
<dbReference type="SMART" id="SM00450">
    <property type="entry name" value="RHOD"/>
    <property type="match status" value="2"/>
</dbReference>
<dbReference type="EMBL" id="BJVC01000004">
    <property type="protein sequence ID" value="GEL02752.1"/>
    <property type="molecule type" value="Genomic_DNA"/>
</dbReference>
<evidence type="ECO:0000256" key="2">
    <source>
        <dbReference type="ARBA" id="ARBA00022737"/>
    </source>
</evidence>
<dbReference type="AlphaFoldDB" id="A0A511BRM2"/>
<feature type="domain" description="Rhodanese" evidence="4">
    <location>
        <begin position="13"/>
        <end position="132"/>
    </location>
</feature>
<evidence type="ECO:0000256" key="1">
    <source>
        <dbReference type="ARBA" id="ARBA00022679"/>
    </source>
</evidence>
<dbReference type="PANTHER" id="PTHR11364">
    <property type="entry name" value="THIOSULFATE SULFERTANSFERASE"/>
    <property type="match status" value="1"/>
</dbReference>
<reference evidence="5 6" key="1">
    <citation type="submission" date="2019-07" db="EMBL/GenBank/DDBJ databases">
        <title>Whole genome shotgun sequence of Swaminathania salitolerans NBRC 104436.</title>
        <authorList>
            <person name="Hosoyama A."/>
            <person name="Uohara A."/>
            <person name="Ohji S."/>
            <person name="Ichikawa N."/>
        </authorList>
    </citation>
    <scope>NUCLEOTIDE SEQUENCE [LARGE SCALE GENOMIC DNA]</scope>
    <source>
        <strain evidence="5 6">NBRC 104436</strain>
    </source>
</reference>
<accession>A0A511BRM2</accession>
<dbReference type="InterPro" id="IPR045078">
    <property type="entry name" value="TST/MPST-like"/>
</dbReference>
<keyword evidence="1 3" id="KW-0808">Transferase</keyword>
<dbReference type="Proteomes" id="UP000321405">
    <property type="component" value="Unassembled WGS sequence"/>
</dbReference>
<gene>
    <name evidence="5" type="ORF">SSA02_19150</name>
</gene>
<dbReference type="SUPFAM" id="SSF52821">
    <property type="entry name" value="Rhodanese/Cell cycle control phosphatase"/>
    <property type="match status" value="2"/>
</dbReference>
<dbReference type="InterPro" id="IPR036873">
    <property type="entry name" value="Rhodanese-like_dom_sf"/>
</dbReference>
<evidence type="ECO:0000256" key="3">
    <source>
        <dbReference type="RuleBase" id="RU000507"/>
    </source>
</evidence>
<keyword evidence="6" id="KW-1185">Reference proteome</keyword>
<dbReference type="Gene3D" id="3.40.250.10">
    <property type="entry name" value="Rhodanese-like domain"/>
    <property type="match status" value="2"/>
</dbReference>
<proteinExistence type="predicted"/>
<dbReference type="InterPro" id="IPR001307">
    <property type="entry name" value="Thiosulphate_STrfase_CS"/>
</dbReference>
<evidence type="ECO:0000259" key="4">
    <source>
        <dbReference type="PROSITE" id="PS50206"/>
    </source>
</evidence>
<dbReference type="CDD" id="cd01448">
    <property type="entry name" value="TST_Repeat_1"/>
    <property type="match status" value="1"/>
</dbReference>
<dbReference type="PANTHER" id="PTHR11364:SF27">
    <property type="entry name" value="SULFURTRANSFERASE"/>
    <property type="match status" value="1"/>
</dbReference>
<keyword evidence="2" id="KW-0677">Repeat</keyword>
<dbReference type="GO" id="GO:0004792">
    <property type="term" value="F:thiosulfate-cyanide sulfurtransferase activity"/>
    <property type="evidence" value="ECO:0007669"/>
    <property type="project" value="InterPro"/>
</dbReference>
<dbReference type="PROSITE" id="PS50206">
    <property type="entry name" value="RHODANESE_3"/>
    <property type="match status" value="2"/>
</dbReference>
<organism evidence="5 6">
    <name type="scientific">Swaminathania salitolerans</name>
    <dbReference type="NCBI Taxonomy" id="182838"/>
    <lineage>
        <taxon>Bacteria</taxon>
        <taxon>Pseudomonadati</taxon>
        <taxon>Pseudomonadota</taxon>
        <taxon>Alphaproteobacteria</taxon>
        <taxon>Acetobacterales</taxon>
        <taxon>Acetobacteraceae</taxon>
        <taxon>Swaminathania</taxon>
    </lineage>
</organism>
<dbReference type="RefSeq" id="WP_147093821.1">
    <property type="nucleotide sequence ID" value="NZ_BJVC01000004.1"/>
</dbReference>
<protein>
    <recommendedName>
        <fullName evidence="3">Sulfurtransferase</fullName>
    </recommendedName>
</protein>
<name>A0A511BRM2_9PROT</name>
<dbReference type="InterPro" id="IPR001763">
    <property type="entry name" value="Rhodanese-like_dom"/>
</dbReference>
<feature type="domain" description="Rhodanese" evidence="4">
    <location>
        <begin position="174"/>
        <end position="287"/>
    </location>
</feature>